<dbReference type="InterPro" id="IPR051835">
    <property type="entry name" value="RAC1-GEF"/>
</dbReference>
<dbReference type="EMBL" id="WNTK01000001">
    <property type="protein sequence ID" value="KAG9494345.1"/>
    <property type="molecule type" value="Genomic_DNA"/>
</dbReference>
<dbReference type="GO" id="GO:0005085">
    <property type="term" value="F:guanyl-nucleotide exchange factor activity"/>
    <property type="evidence" value="ECO:0007669"/>
    <property type="project" value="TreeGrafter"/>
</dbReference>
<dbReference type="CDD" id="cd13235">
    <property type="entry name" value="PH2_FARP1-like"/>
    <property type="match status" value="1"/>
</dbReference>
<protein>
    <recommendedName>
        <fullName evidence="1">PH domain-containing protein</fullName>
    </recommendedName>
</protein>
<feature type="domain" description="PH" evidence="1">
    <location>
        <begin position="78"/>
        <end position="175"/>
    </location>
</feature>
<dbReference type="Gene3D" id="2.30.29.30">
    <property type="entry name" value="Pleckstrin-homology domain (PH domain)/Phosphotyrosine-binding domain (PTB)"/>
    <property type="match status" value="2"/>
</dbReference>
<dbReference type="PANTHER" id="PTHR45858:SF4">
    <property type="entry name" value="FERM, ARHGEF AND PLECKSTRIN DOMAIN-CONTAINING PROTEIN 2"/>
    <property type="match status" value="1"/>
</dbReference>
<reference evidence="2" key="1">
    <citation type="thesis" date="2020" institute="ProQuest LLC" country="789 East Eisenhower Parkway, Ann Arbor, MI, USA">
        <title>Comparative Genomics and Chromosome Evolution.</title>
        <authorList>
            <person name="Mudd A.B."/>
        </authorList>
    </citation>
    <scope>NUCLEOTIDE SEQUENCE</scope>
    <source>
        <strain evidence="2">HN-11 Male</strain>
        <tissue evidence="2">Kidney and liver</tissue>
    </source>
</reference>
<dbReference type="OrthoDB" id="9990815at2759"/>
<dbReference type="SUPFAM" id="SSF50729">
    <property type="entry name" value="PH domain-like"/>
    <property type="match status" value="1"/>
</dbReference>
<dbReference type="PANTHER" id="PTHR45858">
    <property type="entry name" value="FERM DOMAIN CONTAINING PROTEIN"/>
    <property type="match status" value="1"/>
</dbReference>
<dbReference type="SMART" id="SM00233">
    <property type="entry name" value="PH"/>
    <property type="match status" value="1"/>
</dbReference>
<dbReference type="PROSITE" id="PS50003">
    <property type="entry name" value="PH_DOMAIN"/>
    <property type="match status" value="1"/>
</dbReference>
<dbReference type="AlphaFoldDB" id="A0A8J6KJN1"/>
<gene>
    <name evidence="2" type="ORF">GDO78_001938</name>
</gene>
<proteinExistence type="predicted"/>
<evidence type="ECO:0000313" key="2">
    <source>
        <dbReference type="EMBL" id="KAG9494345.1"/>
    </source>
</evidence>
<keyword evidence="3" id="KW-1185">Reference proteome</keyword>
<dbReference type="Proteomes" id="UP000770717">
    <property type="component" value="Unassembled WGS sequence"/>
</dbReference>
<name>A0A8J6KJN1_ELECQ</name>
<accession>A0A8J6KJN1</accession>
<dbReference type="FunFam" id="2.30.29.30:FF:000046">
    <property type="entry name" value="FERM, RhoGEF and pleckstrin domain-containing protein 1"/>
    <property type="match status" value="1"/>
</dbReference>
<dbReference type="Pfam" id="PF00169">
    <property type="entry name" value="PH"/>
    <property type="match status" value="1"/>
</dbReference>
<sequence>MGGFHYMVCCSQVDMRRWLDDLNAAISRAPRYSELSALSLQQPILQAPGQMHYPNTLSHVCWYRNQSVSLTDHITMMENQLSGYLLRKFKNSNGWQRLWVIFTNFCLYFYKTHQEDAPLASLPLLGYTVSVPSFSDPVSCRHVFKLHFKSHVYFFRADSEYTWRRWMEVIRRGVSSPGKIGHLAEDGIIVD</sequence>
<evidence type="ECO:0000259" key="1">
    <source>
        <dbReference type="PROSITE" id="PS50003"/>
    </source>
</evidence>
<organism evidence="2 3">
    <name type="scientific">Eleutherodactylus coqui</name>
    <name type="common">Puerto Rican coqui</name>
    <dbReference type="NCBI Taxonomy" id="57060"/>
    <lineage>
        <taxon>Eukaryota</taxon>
        <taxon>Metazoa</taxon>
        <taxon>Chordata</taxon>
        <taxon>Craniata</taxon>
        <taxon>Vertebrata</taxon>
        <taxon>Euteleostomi</taxon>
        <taxon>Amphibia</taxon>
        <taxon>Batrachia</taxon>
        <taxon>Anura</taxon>
        <taxon>Neobatrachia</taxon>
        <taxon>Hyloidea</taxon>
        <taxon>Eleutherodactylidae</taxon>
        <taxon>Eleutherodactylinae</taxon>
        <taxon>Eleutherodactylus</taxon>
        <taxon>Eleutherodactylus</taxon>
    </lineage>
</organism>
<dbReference type="InterPro" id="IPR001849">
    <property type="entry name" value="PH_domain"/>
</dbReference>
<evidence type="ECO:0000313" key="3">
    <source>
        <dbReference type="Proteomes" id="UP000770717"/>
    </source>
</evidence>
<comment type="caution">
    <text evidence="2">The sequence shown here is derived from an EMBL/GenBank/DDBJ whole genome shotgun (WGS) entry which is preliminary data.</text>
</comment>
<dbReference type="InterPro" id="IPR011993">
    <property type="entry name" value="PH-like_dom_sf"/>
</dbReference>